<gene>
    <name evidence="1" type="ORF">EII41_04535</name>
</gene>
<dbReference type="InterPro" id="IPR026002">
    <property type="entry name" value="ATC_hydrolase-like"/>
</dbReference>
<sequence>MESKSIYYEGYSLSPLDVFEWIKNGAFEYIKAKNELGETLFEECRVIFEKRFAVNFPKVESLIKNDLDRGHVSFVLLVASLYEAFLEIGFSDKTALLWTEESINAPTYSFVAEGTEQMLDTASNPFEALVASSKMREQSYFGDSFDFERPIDDDFGYVLHIKKCLFHETLKHLNKTELQPLICRIDLGWINGIKPPKHGLRFVRPVTFASGTTCQMWFVKEDLTIPNIVQ</sequence>
<proteinExistence type="predicted"/>
<keyword evidence="1" id="KW-0378">Hydrolase</keyword>
<dbReference type="Pfam" id="PF14196">
    <property type="entry name" value="ATC_hydrolase"/>
    <property type="match status" value="1"/>
</dbReference>
<name>A0A3P1Z0W6_TANFO</name>
<evidence type="ECO:0000313" key="2">
    <source>
        <dbReference type="Proteomes" id="UP000279860"/>
    </source>
</evidence>
<evidence type="ECO:0000313" key="1">
    <source>
        <dbReference type="EMBL" id="RRD76962.1"/>
    </source>
</evidence>
<dbReference type="EMBL" id="RQYN01000011">
    <property type="protein sequence ID" value="RRD76962.1"/>
    <property type="molecule type" value="Genomic_DNA"/>
</dbReference>
<protein>
    <submittedName>
        <fullName evidence="1">L-2-amino-thiazoline-4-carboxylic acid hydrolase</fullName>
    </submittedName>
</protein>
<comment type="caution">
    <text evidence="1">The sequence shown here is derived from an EMBL/GenBank/DDBJ whole genome shotgun (WGS) entry which is preliminary data.</text>
</comment>
<dbReference type="RefSeq" id="WP_124789601.1">
    <property type="nucleotide sequence ID" value="NZ_RQYN01000011.1"/>
</dbReference>
<dbReference type="Proteomes" id="UP000279860">
    <property type="component" value="Unassembled WGS sequence"/>
</dbReference>
<dbReference type="GO" id="GO:0016787">
    <property type="term" value="F:hydrolase activity"/>
    <property type="evidence" value="ECO:0007669"/>
    <property type="project" value="UniProtKB-KW"/>
</dbReference>
<reference evidence="1 2" key="1">
    <citation type="submission" date="2018-11" db="EMBL/GenBank/DDBJ databases">
        <title>Genomes From Bacteria Associated with the Canine Oral Cavity: a Test Case for Automated Genome-Based Taxonomic Assignment.</title>
        <authorList>
            <person name="Coil D.A."/>
            <person name="Jospin G."/>
            <person name="Darling A.E."/>
            <person name="Wallis C."/>
            <person name="Davis I.J."/>
            <person name="Harris S."/>
            <person name="Eisen J.A."/>
            <person name="Holcombe L.J."/>
            <person name="O'Flynn C."/>
        </authorList>
    </citation>
    <scope>NUCLEOTIDE SEQUENCE [LARGE SCALE GENOMIC DNA]</scope>
    <source>
        <strain evidence="1 2">OH1426_COT-023</strain>
    </source>
</reference>
<accession>A0A3P1Z0W6</accession>
<dbReference type="AlphaFoldDB" id="A0A3P1Z0W6"/>
<organism evidence="1 2">
    <name type="scientific">Tannerella forsythia</name>
    <name type="common">Bacteroides forsythus</name>
    <dbReference type="NCBI Taxonomy" id="28112"/>
    <lineage>
        <taxon>Bacteria</taxon>
        <taxon>Pseudomonadati</taxon>
        <taxon>Bacteroidota</taxon>
        <taxon>Bacteroidia</taxon>
        <taxon>Bacteroidales</taxon>
        <taxon>Tannerellaceae</taxon>
        <taxon>Tannerella</taxon>
    </lineage>
</organism>